<evidence type="ECO:0000313" key="9">
    <source>
        <dbReference type="Proteomes" id="UP001152321"/>
    </source>
</evidence>
<organism evidence="8 9">
    <name type="scientific">Bdellovibrio svalbardensis</name>
    <dbReference type="NCBI Taxonomy" id="2972972"/>
    <lineage>
        <taxon>Bacteria</taxon>
        <taxon>Pseudomonadati</taxon>
        <taxon>Bdellovibrionota</taxon>
        <taxon>Bdellovibrionia</taxon>
        <taxon>Bdellovibrionales</taxon>
        <taxon>Pseudobdellovibrionaceae</taxon>
        <taxon>Bdellovibrio</taxon>
    </lineage>
</organism>
<evidence type="ECO:0000256" key="2">
    <source>
        <dbReference type="ARBA" id="ARBA00022475"/>
    </source>
</evidence>
<name>A0ABT6DKP0_9BACT</name>
<keyword evidence="4" id="KW-1133">Transmembrane helix</keyword>
<gene>
    <name evidence="8" type="ORF">NWE73_11940</name>
</gene>
<evidence type="ECO:0000256" key="3">
    <source>
        <dbReference type="ARBA" id="ARBA00022692"/>
    </source>
</evidence>
<evidence type="ECO:0000256" key="6">
    <source>
        <dbReference type="SAM" id="SignalP"/>
    </source>
</evidence>
<dbReference type="InterPro" id="IPR033480">
    <property type="entry name" value="sCache_2"/>
</dbReference>
<dbReference type="Gene3D" id="3.30.450.20">
    <property type="entry name" value="PAS domain"/>
    <property type="match status" value="1"/>
</dbReference>
<reference evidence="8" key="1">
    <citation type="submission" date="2022-08" db="EMBL/GenBank/DDBJ databases">
        <title>Novel Bdellovibrio Species Isolated from Svalbard: Designation Bdellovibrio svalbardensis.</title>
        <authorList>
            <person name="Mitchell R.J."/>
            <person name="Choi S.Y."/>
        </authorList>
    </citation>
    <scope>NUCLEOTIDE SEQUENCE</scope>
    <source>
        <strain evidence="8">PAP01</strain>
    </source>
</reference>
<keyword evidence="9" id="KW-1185">Reference proteome</keyword>
<evidence type="ECO:0000313" key="8">
    <source>
        <dbReference type="EMBL" id="MDG0817082.1"/>
    </source>
</evidence>
<evidence type="ECO:0000256" key="1">
    <source>
        <dbReference type="ARBA" id="ARBA00004651"/>
    </source>
</evidence>
<keyword evidence="5" id="KW-0472">Membrane</keyword>
<keyword evidence="2" id="KW-1003">Cell membrane</keyword>
<evidence type="ECO:0000256" key="4">
    <source>
        <dbReference type="ARBA" id="ARBA00022989"/>
    </source>
</evidence>
<protein>
    <submittedName>
        <fullName evidence="8">Cache domain-containing protein</fullName>
    </submittedName>
</protein>
<sequence>MKKYFVFLTGTLLSVGAFAADNCTASKKTAVCTEDSVKERVEWACKVVETKGKAGLPEINAMRFECCGEPNYVWVQDMKPTMIIHPIKTELNGQDLSTKADPKGKKLFVEFVNAVKKTPSGAWVDYEWTKFGEPAATPKKSWVKKCKASDTKEDWIVGSGTWL</sequence>
<evidence type="ECO:0000259" key="7">
    <source>
        <dbReference type="SMART" id="SM01049"/>
    </source>
</evidence>
<keyword evidence="3" id="KW-0812">Transmembrane</keyword>
<evidence type="ECO:0000256" key="5">
    <source>
        <dbReference type="ARBA" id="ARBA00023136"/>
    </source>
</evidence>
<dbReference type="RefSeq" id="WP_277578558.1">
    <property type="nucleotide sequence ID" value="NZ_JANRMI010000003.1"/>
</dbReference>
<comment type="caution">
    <text evidence="8">The sequence shown here is derived from an EMBL/GenBank/DDBJ whole genome shotgun (WGS) entry which is preliminary data.</text>
</comment>
<proteinExistence type="predicted"/>
<keyword evidence="6" id="KW-0732">Signal</keyword>
<feature type="domain" description="Single Cache" evidence="7">
    <location>
        <begin position="28"/>
        <end position="109"/>
    </location>
</feature>
<dbReference type="Pfam" id="PF17200">
    <property type="entry name" value="sCache_2"/>
    <property type="match status" value="1"/>
</dbReference>
<comment type="subcellular location">
    <subcellularLocation>
        <location evidence="1">Cell membrane</location>
        <topology evidence="1">Multi-pass membrane protein</topology>
    </subcellularLocation>
</comment>
<feature type="chain" id="PRO_5046469267" evidence="6">
    <location>
        <begin position="20"/>
        <end position="163"/>
    </location>
</feature>
<dbReference type="SMART" id="SM01049">
    <property type="entry name" value="Cache_2"/>
    <property type="match status" value="1"/>
</dbReference>
<dbReference type="EMBL" id="JANRMI010000003">
    <property type="protein sequence ID" value="MDG0817082.1"/>
    <property type="molecule type" value="Genomic_DNA"/>
</dbReference>
<feature type="signal peptide" evidence="6">
    <location>
        <begin position="1"/>
        <end position="19"/>
    </location>
</feature>
<accession>A0ABT6DKP0</accession>
<dbReference type="Proteomes" id="UP001152321">
    <property type="component" value="Unassembled WGS sequence"/>
</dbReference>